<dbReference type="OrthoDB" id="10028859at2759"/>
<evidence type="ECO:0000313" key="9">
    <source>
        <dbReference type="EMBL" id="ELU16096.1"/>
    </source>
</evidence>
<evidence type="ECO:0000256" key="4">
    <source>
        <dbReference type="ARBA" id="ARBA00022889"/>
    </source>
</evidence>
<dbReference type="GO" id="GO:0012505">
    <property type="term" value="C:endomembrane system"/>
    <property type="evidence" value="ECO:0007669"/>
    <property type="project" value="UniProtKB-SubCell"/>
</dbReference>
<gene>
    <name evidence="9" type="ORF">CAPTEDRAFT_214595</name>
</gene>
<dbReference type="GO" id="GO:0007155">
    <property type="term" value="P:cell adhesion"/>
    <property type="evidence" value="ECO:0007669"/>
    <property type="project" value="UniProtKB-KW"/>
</dbReference>
<dbReference type="AlphaFoldDB" id="R7VIH8"/>
<evidence type="ECO:0000256" key="2">
    <source>
        <dbReference type="ARBA" id="ARBA00004613"/>
    </source>
</evidence>
<evidence type="ECO:0000256" key="5">
    <source>
        <dbReference type="ARBA" id="ARBA00023136"/>
    </source>
</evidence>
<dbReference type="InterPro" id="IPR050633">
    <property type="entry name" value="Neuropilin_MCO_CoagFactor"/>
</dbReference>
<dbReference type="PANTHER" id="PTHR46806:SF5">
    <property type="entry name" value="F5_8 TYPE C DOMAIN-CONTAINING PROTEIN"/>
    <property type="match status" value="1"/>
</dbReference>
<dbReference type="InterPro" id="IPR000421">
    <property type="entry name" value="FA58C"/>
</dbReference>
<evidence type="ECO:0000313" key="11">
    <source>
        <dbReference type="Proteomes" id="UP000014760"/>
    </source>
</evidence>
<keyword evidence="6" id="KW-1015">Disulfide bond</keyword>
<dbReference type="InterPro" id="IPR008979">
    <property type="entry name" value="Galactose-bd-like_sf"/>
</dbReference>
<evidence type="ECO:0000256" key="3">
    <source>
        <dbReference type="ARBA" id="ARBA00022525"/>
    </source>
</evidence>
<dbReference type="GO" id="GO:0038023">
    <property type="term" value="F:signaling receptor activity"/>
    <property type="evidence" value="ECO:0007669"/>
    <property type="project" value="TreeGrafter"/>
</dbReference>
<accession>R7VIH8</accession>
<dbReference type="GO" id="GO:0005886">
    <property type="term" value="C:plasma membrane"/>
    <property type="evidence" value="ECO:0007669"/>
    <property type="project" value="TreeGrafter"/>
</dbReference>
<feature type="chain" id="PRO_5008789078" description="F5/8 type C domain-containing protein" evidence="7">
    <location>
        <begin position="23"/>
        <end position="351"/>
    </location>
</feature>
<proteinExistence type="predicted"/>
<reference evidence="10" key="3">
    <citation type="submission" date="2015-06" db="UniProtKB">
        <authorList>
            <consortium name="EnsemblMetazoa"/>
        </authorList>
    </citation>
    <scope>IDENTIFICATION</scope>
</reference>
<reference evidence="11" key="1">
    <citation type="submission" date="2012-12" db="EMBL/GenBank/DDBJ databases">
        <authorList>
            <person name="Hellsten U."/>
            <person name="Grimwood J."/>
            <person name="Chapman J.A."/>
            <person name="Shapiro H."/>
            <person name="Aerts A."/>
            <person name="Otillar R.P."/>
            <person name="Terry A.Y."/>
            <person name="Boore J.L."/>
            <person name="Simakov O."/>
            <person name="Marletaz F."/>
            <person name="Cho S.-J."/>
            <person name="Edsinger-Gonzales E."/>
            <person name="Havlak P."/>
            <person name="Kuo D.-H."/>
            <person name="Larsson T."/>
            <person name="Lv J."/>
            <person name="Arendt D."/>
            <person name="Savage R."/>
            <person name="Osoegawa K."/>
            <person name="de Jong P."/>
            <person name="Lindberg D.R."/>
            <person name="Seaver E.C."/>
            <person name="Weisblat D.A."/>
            <person name="Putnam N.H."/>
            <person name="Grigoriev I.V."/>
            <person name="Rokhsar D.S."/>
        </authorList>
    </citation>
    <scope>NUCLEOTIDE SEQUENCE</scope>
    <source>
        <strain evidence="11">I ESC-2004</strain>
    </source>
</reference>
<feature type="signal peptide" evidence="7">
    <location>
        <begin position="1"/>
        <end position="22"/>
    </location>
</feature>
<dbReference type="EMBL" id="AMQN01017649">
    <property type="status" value="NOT_ANNOTATED_CDS"/>
    <property type="molecule type" value="Genomic_DNA"/>
</dbReference>
<evidence type="ECO:0000256" key="7">
    <source>
        <dbReference type="SAM" id="SignalP"/>
    </source>
</evidence>
<dbReference type="EMBL" id="KB293344">
    <property type="protein sequence ID" value="ELU16096.1"/>
    <property type="molecule type" value="Genomic_DNA"/>
</dbReference>
<dbReference type="EnsemblMetazoa" id="CapteT214595">
    <property type="protein sequence ID" value="CapteP214595"/>
    <property type="gene ID" value="CapteG214595"/>
</dbReference>
<dbReference type="GO" id="GO:0005576">
    <property type="term" value="C:extracellular region"/>
    <property type="evidence" value="ECO:0007669"/>
    <property type="project" value="UniProtKB-SubCell"/>
</dbReference>
<dbReference type="HOGENOM" id="CLU_053033_0_0_1"/>
<reference evidence="9 11" key="2">
    <citation type="journal article" date="2013" name="Nature">
        <title>Insights into bilaterian evolution from three spiralian genomes.</title>
        <authorList>
            <person name="Simakov O."/>
            <person name="Marletaz F."/>
            <person name="Cho S.J."/>
            <person name="Edsinger-Gonzales E."/>
            <person name="Havlak P."/>
            <person name="Hellsten U."/>
            <person name="Kuo D.H."/>
            <person name="Larsson T."/>
            <person name="Lv J."/>
            <person name="Arendt D."/>
            <person name="Savage R."/>
            <person name="Osoegawa K."/>
            <person name="de Jong P."/>
            <person name="Grimwood J."/>
            <person name="Chapman J.A."/>
            <person name="Shapiro H."/>
            <person name="Aerts A."/>
            <person name="Otillar R.P."/>
            <person name="Terry A.Y."/>
            <person name="Boore J.L."/>
            <person name="Grigoriev I.V."/>
            <person name="Lindberg D.R."/>
            <person name="Seaver E.C."/>
            <person name="Weisblat D.A."/>
            <person name="Putnam N.H."/>
            <person name="Rokhsar D.S."/>
        </authorList>
    </citation>
    <scope>NUCLEOTIDE SEQUENCE</scope>
    <source>
        <strain evidence="9 11">I ESC-2004</strain>
    </source>
</reference>
<keyword evidence="7" id="KW-0732">Signal</keyword>
<name>R7VIH8_CAPTE</name>
<comment type="subcellular location">
    <subcellularLocation>
        <location evidence="1">Endomembrane system</location>
        <topology evidence="1">Peripheral membrane protein</topology>
    </subcellularLocation>
    <subcellularLocation>
        <location evidence="2">Secreted</location>
    </subcellularLocation>
</comment>
<evidence type="ECO:0000259" key="8">
    <source>
        <dbReference type="PROSITE" id="PS50022"/>
    </source>
</evidence>
<feature type="domain" description="F5/8 type C" evidence="8">
    <location>
        <begin position="38"/>
        <end position="185"/>
    </location>
</feature>
<keyword evidence="5" id="KW-0472">Membrane</keyword>
<protein>
    <recommendedName>
        <fullName evidence="8">F5/8 type C domain-containing protein</fullName>
    </recommendedName>
</protein>
<organism evidence="9">
    <name type="scientific">Capitella teleta</name>
    <name type="common">Polychaete worm</name>
    <dbReference type="NCBI Taxonomy" id="283909"/>
    <lineage>
        <taxon>Eukaryota</taxon>
        <taxon>Metazoa</taxon>
        <taxon>Spiralia</taxon>
        <taxon>Lophotrochozoa</taxon>
        <taxon>Annelida</taxon>
        <taxon>Polychaeta</taxon>
        <taxon>Sedentaria</taxon>
        <taxon>Scolecida</taxon>
        <taxon>Capitellidae</taxon>
        <taxon>Capitella</taxon>
    </lineage>
</organism>
<keyword evidence="3" id="KW-0964">Secreted</keyword>
<evidence type="ECO:0000313" key="10">
    <source>
        <dbReference type="EnsemblMetazoa" id="CapteP214595"/>
    </source>
</evidence>
<dbReference type="Proteomes" id="UP000014760">
    <property type="component" value="Unassembled WGS sequence"/>
</dbReference>
<keyword evidence="11" id="KW-1185">Reference proteome</keyword>
<dbReference type="Pfam" id="PF00754">
    <property type="entry name" value="F5_F8_type_C"/>
    <property type="match status" value="1"/>
</dbReference>
<keyword evidence="4" id="KW-0130">Cell adhesion</keyword>
<evidence type="ECO:0000256" key="1">
    <source>
        <dbReference type="ARBA" id="ARBA00004184"/>
    </source>
</evidence>
<evidence type="ECO:0000256" key="6">
    <source>
        <dbReference type="ARBA" id="ARBA00023157"/>
    </source>
</evidence>
<dbReference type="PROSITE" id="PS50022">
    <property type="entry name" value="FA58C_3"/>
    <property type="match status" value="1"/>
</dbReference>
<sequence length="351" mass="38585">MSSEYLIFVVIISFPVFNLKSATPVGVVRRVSATHPSCQCGGFAPLITDVDDAQVFASPHEEYHNPVRSKNSGESWWPKNNSGSFGNPWIGVDFTTNRIIAGVATSSSFSDDGVETFSIDYRLDGSDIWINHTDADGNITIFLGCPDYLHATLNEFPGGIYARYVRLHVLSYRVWPKVKWELFGCNYCPFKASYDGSTTGCIKTTDTVNNQIRMQWKGLATVSNVMNLVLSGRSLICSNYFTKVGIEVASMGCKAEYAMCKIEGSGVNGTCHAVCGLRDGQVGQPFSLLLMVTGDDAELCDVSMGVSVFPIEPWTEVNLTGFPVGRNVHGRWYFLYKSIPTNIDEASLDAY</sequence>
<dbReference type="SUPFAM" id="SSF49785">
    <property type="entry name" value="Galactose-binding domain-like"/>
    <property type="match status" value="1"/>
</dbReference>
<dbReference type="PANTHER" id="PTHR46806">
    <property type="entry name" value="F5/8 TYPE C DOMAIN-CONTAINING PROTEIN"/>
    <property type="match status" value="1"/>
</dbReference>
<dbReference type="Gene3D" id="2.60.120.260">
    <property type="entry name" value="Galactose-binding domain-like"/>
    <property type="match status" value="1"/>
</dbReference>